<dbReference type="Gene3D" id="1.10.10.60">
    <property type="entry name" value="Homeodomain-like"/>
    <property type="match status" value="1"/>
</dbReference>
<feature type="DNA-binding region" description="Homeobox" evidence="6">
    <location>
        <begin position="50"/>
        <end position="96"/>
    </location>
</feature>
<reference evidence="11" key="1">
    <citation type="journal article" date="2020" name="New Phytol.">
        <title>Comparative genomics reveals dynamic genome evolution in host specialist ectomycorrhizal fungi.</title>
        <authorList>
            <person name="Lofgren L.A."/>
            <person name="Nguyen N.H."/>
            <person name="Vilgalys R."/>
            <person name="Ruytinx J."/>
            <person name="Liao H.L."/>
            <person name="Branco S."/>
            <person name="Kuo A."/>
            <person name="LaButti K."/>
            <person name="Lipzen A."/>
            <person name="Andreopoulos W."/>
            <person name="Pangilinan J."/>
            <person name="Riley R."/>
            <person name="Hundley H."/>
            <person name="Na H."/>
            <person name="Barry K."/>
            <person name="Grigoriev I.V."/>
            <person name="Stajich J.E."/>
            <person name="Kennedy P.G."/>
        </authorList>
    </citation>
    <scope>NUCLEOTIDE SEQUENCE</scope>
    <source>
        <strain evidence="11">FC203</strain>
    </source>
</reference>
<evidence type="ECO:0000256" key="5">
    <source>
        <dbReference type="ARBA" id="ARBA00023242"/>
    </source>
</evidence>
<evidence type="ECO:0000256" key="7">
    <source>
        <dbReference type="RuleBase" id="RU000682"/>
    </source>
</evidence>
<dbReference type="GeneID" id="64663128"/>
<keyword evidence="12" id="KW-1185">Reference proteome</keyword>
<evidence type="ECO:0000256" key="8">
    <source>
        <dbReference type="SAM" id="MobiDB-lite"/>
    </source>
</evidence>
<dbReference type="PROSITE" id="PS50071">
    <property type="entry name" value="HOMEOBOX_2"/>
    <property type="match status" value="1"/>
</dbReference>
<dbReference type="SMART" id="SM00389">
    <property type="entry name" value="HOX"/>
    <property type="match status" value="1"/>
</dbReference>
<gene>
    <name evidence="11" type="ORF">F5891DRAFT_1200556</name>
</gene>
<dbReference type="PANTHER" id="PTHR45793:SF5">
    <property type="entry name" value="HOMEOTIC PROTEIN OCELLILESS"/>
    <property type="match status" value="1"/>
</dbReference>
<keyword evidence="4 6" id="KW-0371">Homeobox</keyword>
<keyword evidence="5 6" id="KW-0539">Nucleus</keyword>
<feature type="domain" description="Homeobox" evidence="10">
    <location>
        <begin position="48"/>
        <end position="95"/>
    </location>
</feature>
<dbReference type="SUPFAM" id="SSF46689">
    <property type="entry name" value="Homeodomain-like"/>
    <property type="match status" value="1"/>
</dbReference>
<evidence type="ECO:0000256" key="3">
    <source>
        <dbReference type="ARBA" id="ARBA00023125"/>
    </source>
</evidence>
<dbReference type="InterPro" id="IPR009057">
    <property type="entry name" value="Homeodomain-like_sf"/>
</dbReference>
<dbReference type="EMBL" id="JABBWK010000243">
    <property type="protein sequence ID" value="KAG1886876.1"/>
    <property type="molecule type" value="Genomic_DNA"/>
</dbReference>
<feature type="chain" id="PRO_5042132097" description="Homeobox domain-containing protein" evidence="9">
    <location>
        <begin position="17"/>
        <end position="208"/>
    </location>
</feature>
<evidence type="ECO:0000313" key="12">
    <source>
        <dbReference type="Proteomes" id="UP001195769"/>
    </source>
</evidence>
<comment type="caution">
    <text evidence="11">The sequence shown here is derived from an EMBL/GenBank/DDBJ whole genome shotgun (WGS) entry which is preliminary data.</text>
</comment>
<evidence type="ECO:0000256" key="6">
    <source>
        <dbReference type="PROSITE-ProRule" id="PRU00108"/>
    </source>
</evidence>
<dbReference type="Proteomes" id="UP001195769">
    <property type="component" value="Unassembled WGS sequence"/>
</dbReference>
<dbReference type="CDD" id="cd00086">
    <property type="entry name" value="homeodomain"/>
    <property type="match status" value="1"/>
</dbReference>
<dbReference type="RefSeq" id="XP_041216717.1">
    <property type="nucleotide sequence ID" value="XM_041368830.1"/>
</dbReference>
<dbReference type="PANTHER" id="PTHR45793">
    <property type="entry name" value="HOMEOBOX PROTEIN"/>
    <property type="match status" value="1"/>
</dbReference>
<dbReference type="InterPro" id="IPR001356">
    <property type="entry name" value="HD"/>
</dbReference>
<feature type="compositionally biased region" description="Polar residues" evidence="8">
    <location>
        <begin position="172"/>
        <end position="185"/>
    </location>
</feature>
<comment type="subcellular location">
    <subcellularLocation>
        <location evidence="1 6 7">Nucleus</location>
    </subcellularLocation>
</comment>
<organism evidence="11 12">
    <name type="scientific">Suillus fuscotomentosus</name>
    <dbReference type="NCBI Taxonomy" id="1912939"/>
    <lineage>
        <taxon>Eukaryota</taxon>
        <taxon>Fungi</taxon>
        <taxon>Dikarya</taxon>
        <taxon>Basidiomycota</taxon>
        <taxon>Agaricomycotina</taxon>
        <taxon>Agaricomycetes</taxon>
        <taxon>Agaricomycetidae</taxon>
        <taxon>Boletales</taxon>
        <taxon>Suillineae</taxon>
        <taxon>Suillaceae</taxon>
        <taxon>Suillus</taxon>
    </lineage>
</organism>
<evidence type="ECO:0000256" key="1">
    <source>
        <dbReference type="ARBA" id="ARBA00004123"/>
    </source>
</evidence>
<dbReference type="PROSITE" id="PS00027">
    <property type="entry name" value="HOMEOBOX_1"/>
    <property type="match status" value="1"/>
</dbReference>
<keyword evidence="2" id="KW-0217">Developmental protein</keyword>
<feature type="region of interest" description="Disordered" evidence="8">
    <location>
        <begin position="99"/>
        <end position="118"/>
    </location>
</feature>
<keyword evidence="3 6" id="KW-0238">DNA-binding</keyword>
<evidence type="ECO:0000256" key="9">
    <source>
        <dbReference type="SAM" id="SignalP"/>
    </source>
</evidence>
<feature type="region of interest" description="Disordered" evidence="8">
    <location>
        <begin position="150"/>
        <end position="193"/>
    </location>
</feature>
<dbReference type="InterPro" id="IPR017970">
    <property type="entry name" value="Homeobox_CS"/>
</dbReference>
<feature type="signal peptide" evidence="9">
    <location>
        <begin position="1"/>
        <end position="16"/>
    </location>
</feature>
<protein>
    <recommendedName>
        <fullName evidence="10">Homeobox domain-containing protein</fullName>
    </recommendedName>
</protein>
<evidence type="ECO:0000256" key="4">
    <source>
        <dbReference type="ARBA" id="ARBA00023155"/>
    </source>
</evidence>
<sequence length="208" mass="23041">MSISFLLLLAVTSSQTKWTKVQGVDPTSELSFLIFQTRSSIESVHLIQLKVLEDIFRKDTKPNAALRKKLAAELDILPRAVQVWFQNRRAKDKALRTPSPMILPILPPPRKNPRPCRRRSTTLTRATSVERLPAAESPLTKFSFSLPAPPTEAWHSDPATPAEIPHIGSLPITASTSSTDTNQPPSHRIPAPGGAYLFRHRLAFEGLG</sequence>
<name>A0AAD4DNR9_9AGAM</name>
<proteinExistence type="predicted"/>
<dbReference type="GO" id="GO:0000978">
    <property type="term" value="F:RNA polymerase II cis-regulatory region sequence-specific DNA binding"/>
    <property type="evidence" value="ECO:0007669"/>
    <property type="project" value="TreeGrafter"/>
</dbReference>
<dbReference type="AlphaFoldDB" id="A0AAD4DNR9"/>
<dbReference type="GO" id="GO:0000981">
    <property type="term" value="F:DNA-binding transcription factor activity, RNA polymerase II-specific"/>
    <property type="evidence" value="ECO:0007669"/>
    <property type="project" value="InterPro"/>
</dbReference>
<keyword evidence="9" id="KW-0732">Signal</keyword>
<dbReference type="Pfam" id="PF00046">
    <property type="entry name" value="Homeodomain"/>
    <property type="match status" value="1"/>
</dbReference>
<evidence type="ECO:0000259" key="10">
    <source>
        <dbReference type="PROSITE" id="PS50071"/>
    </source>
</evidence>
<accession>A0AAD4DNR9</accession>
<evidence type="ECO:0000313" key="11">
    <source>
        <dbReference type="EMBL" id="KAG1886876.1"/>
    </source>
</evidence>
<evidence type="ECO:0000256" key="2">
    <source>
        <dbReference type="ARBA" id="ARBA00022473"/>
    </source>
</evidence>
<dbReference type="GO" id="GO:0005634">
    <property type="term" value="C:nucleus"/>
    <property type="evidence" value="ECO:0007669"/>
    <property type="project" value="UniProtKB-SubCell"/>
</dbReference>